<proteinExistence type="predicted"/>
<name>A0ABN7X6Y1_GIGMA</name>
<keyword evidence="2" id="KW-1185">Reference proteome</keyword>
<dbReference type="Proteomes" id="UP000789901">
    <property type="component" value="Unassembled WGS sequence"/>
</dbReference>
<organism evidence="1 2">
    <name type="scientific">Gigaspora margarita</name>
    <dbReference type="NCBI Taxonomy" id="4874"/>
    <lineage>
        <taxon>Eukaryota</taxon>
        <taxon>Fungi</taxon>
        <taxon>Fungi incertae sedis</taxon>
        <taxon>Mucoromycota</taxon>
        <taxon>Glomeromycotina</taxon>
        <taxon>Glomeromycetes</taxon>
        <taxon>Diversisporales</taxon>
        <taxon>Gigasporaceae</taxon>
        <taxon>Gigaspora</taxon>
    </lineage>
</organism>
<evidence type="ECO:0000313" key="2">
    <source>
        <dbReference type="Proteomes" id="UP000789901"/>
    </source>
</evidence>
<protein>
    <submittedName>
        <fullName evidence="1">4591_t:CDS:1</fullName>
    </submittedName>
</protein>
<feature type="non-terminal residue" evidence="1">
    <location>
        <position position="1"/>
    </location>
</feature>
<comment type="caution">
    <text evidence="1">The sequence shown here is derived from an EMBL/GenBank/DDBJ whole genome shotgun (WGS) entry which is preliminary data.</text>
</comment>
<dbReference type="EMBL" id="CAJVQB010096817">
    <property type="protein sequence ID" value="CAG8849555.1"/>
    <property type="molecule type" value="Genomic_DNA"/>
</dbReference>
<evidence type="ECO:0000313" key="1">
    <source>
        <dbReference type="EMBL" id="CAG8849555.1"/>
    </source>
</evidence>
<sequence length="165" mass="19091">DQCSVKINYKLPCSHIIPKEESQVNDSEFYKIFLKAEEMFCKLPDDISIRAKLIAHIDQAITMHFLSLLKLQILLFQKNINVYKNSIPKFMNEYILSYTNVCGNGNCVFCAIATSLEMSKNEWPVIKHTIFNELEKGPCGVNNWMLMPSFGYPIANAFQRPIHYF</sequence>
<reference evidence="1 2" key="1">
    <citation type="submission" date="2021-06" db="EMBL/GenBank/DDBJ databases">
        <authorList>
            <person name="Kallberg Y."/>
            <person name="Tangrot J."/>
            <person name="Rosling A."/>
        </authorList>
    </citation>
    <scope>NUCLEOTIDE SEQUENCE [LARGE SCALE GENOMIC DNA]</scope>
    <source>
        <strain evidence="1 2">120-4 pot B 10/14</strain>
    </source>
</reference>
<accession>A0ABN7X6Y1</accession>
<feature type="non-terminal residue" evidence="1">
    <location>
        <position position="165"/>
    </location>
</feature>
<gene>
    <name evidence="1" type="ORF">GMARGA_LOCUS39775</name>
</gene>